<dbReference type="InterPro" id="IPR008930">
    <property type="entry name" value="Terpenoid_cyclase/PrenylTrfase"/>
</dbReference>
<organism evidence="1 2">
    <name type="scientific">Rubripirellula obstinata</name>
    <dbReference type="NCBI Taxonomy" id="406547"/>
    <lineage>
        <taxon>Bacteria</taxon>
        <taxon>Pseudomonadati</taxon>
        <taxon>Planctomycetota</taxon>
        <taxon>Planctomycetia</taxon>
        <taxon>Pirellulales</taxon>
        <taxon>Pirellulaceae</taxon>
        <taxon>Rubripirellula</taxon>
    </lineage>
</organism>
<name>A0A5B1CHW7_9BACT</name>
<evidence type="ECO:0008006" key="3">
    <source>
        <dbReference type="Google" id="ProtNLM"/>
    </source>
</evidence>
<evidence type="ECO:0000313" key="1">
    <source>
        <dbReference type="EMBL" id="KAA1259812.1"/>
    </source>
</evidence>
<keyword evidence="2" id="KW-1185">Reference proteome</keyword>
<accession>A0A5B1CHW7</accession>
<dbReference type="AlphaFoldDB" id="A0A5B1CHW7"/>
<evidence type="ECO:0000313" key="2">
    <source>
        <dbReference type="Proteomes" id="UP000322699"/>
    </source>
</evidence>
<reference evidence="1 2" key="1">
    <citation type="submission" date="2019-08" db="EMBL/GenBank/DDBJ databases">
        <title>Deep-cultivation of Planctomycetes and their phenomic and genomic characterization uncovers novel biology.</title>
        <authorList>
            <person name="Wiegand S."/>
            <person name="Jogler M."/>
            <person name="Boedeker C."/>
            <person name="Pinto D."/>
            <person name="Vollmers J."/>
            <person name="Rivas-Marin E."/>
            <person name="Kohn T."/>
            <person name="Peeters S.H."/>
            <person name="Heuer A."/>
            <person name="Rast P."/>
            <person name="Oberbeckmann S."/>
            <person name="Bunk B."/>
            <person name="Jeske O."/>
            <person name="Meyerdierks A."/>
            <person name="Storesund J.E."/>
            <person name="Kallscheuer N."/>
            <person name="Luecker S."/>
            <person name="Lage O.M."/>
            <person name="Pohl T."/>
            <person name="Merkel B.J."/>
            <person name="Hornburger P."/>
            <person name="Mueller R.-W."/>
            <person name="Bruemmer F."/>
            <person name="Labrenz M."/>
            <person name="Spormann A.M."/>
            <person name="Op Den Camp H."/>
            <person name="Overmann J."/>
            <person name="Amann R."/>
            <person name="Jetten M.S.M."/>
            <person name="Mascher T."/>
            <person name="Medema M.H."/>
            <person name="Devos D.P."/>
            <person name="Kaster A.-K."/>
            <person name="Ovreas L."/>
            <person name="Rohde M."/>
            <person name="Galperin M.Y."/>
            <person name="Jogler C."/>
        </authorList>
    </citation>
    <scope>NUCLEOTIDE SEQUENCE [LARGE SCALE GENOMIC DNA]</scope>
    <source>
        <strain evidence="1 2">LF1</strain>
    </source>
</reference>
<gene>
    <name evidence="1" type="ORF">LF1_23490</name>
</gene>
<dbReference type="Proteomes" id="UP000322699">
    <property type="component" value="Unassembled WGS sequence"/>
</dbReference>
<sequence length="401" mass="46035">MNLKLEIEDTQYLQDGIKDSLGCVRSWHRGYFNDAFIGLYSDGEPNLMATSFAILGAECCGVLDQLSTNSKANLVDKIQKCQDKNSGFFKAFDIKRNELSSHSATYIRMQTTYFAIHALDSLSAKPCYPIPMRSELRNTDYLRGWIDSGDWSNPWLHSNNIMFALTFLQTDPAFLNDPHESDAAKAFDYILDYLDARQDPVSGLWQPDDEREDRNAVFAAYHFFPYYYFRNRTVQYVEQIIDTLLTMIQPDGFFGYGVGKSGACEDLDVIHSLILIASSSEHRKKEVESVLRKTLSSHFAIQSEDGGFPNYLKHKVPLKKIVRNPRLIKARIFPQRCWRYSGWKRLACPYGVSDTWGGWFRPLSIRLIADYLFPNTQLSQPGKYRQLPGLGWHFSSQTLAK</sequence>
<dbReference type="Gene3D" id="1.50.10.20">
    <property type="match status" value="1"/>
</dbReference>
<dbReference type="RefSeq" id="WP_068262868.1">
    <property type="nucleotide sequence ID" value="NZ_LWSK01000040.1"/>
</dbReference>
<proteinExistence type="predicted"/>
<dbReference type="EMBL" id="VRLW01000001">
    <property type="protein sequence ID" value="KAA1259812.1"/>
    <property type="molecule type" value="Genomic_DNA"/>
</dbReference>
<protein>
    <recommendedName>
        <fullName evidence="3">Prenyltransferase and squalene oxidase repeat protein</fullName>
    </recommendedName>
</protein>
<dbReference type="SUPFAM" id="SSF48239">
    <property type="entry name" value="Terpenoid cyclases/Protein prenyltransferases"/>
    <property type="match status" value="1"/>
</dbReference>
<comment type="caution">
    <text evidence="1">The sequence shown here is derived from an EMBL/GenBank/DDBJ whole genome shotgun (WGS) entry which is preliminary data.</text>
</comment>